<name>A0A5J6V7A1_9MICO</name>
<protein>
    <recommendedName>
        <fullName evidence="4">DUF2771 domain-containing protein</fullName>
    </recommendedName>
</protein>
<dbReference type="OrthoDB" id="4866008at2"/>
<evidence type="ECO:0008006" key="4">
    <source>
        <dbReference type="Google" id="ProtNLM"/>
    </source>
</evidence>
<keyword evidence="1" id="KW-0472">Membrane</keyword>
<dbReference type="AlphaFoldDB" id="A0A5J6V7A1"/>
<organism evidence="2 3">
    <name type="scientific">Ornithinimicrobium pratense</name>
    <dbReference type="NCBI Taxonomy" id="2593973"/>
    <lineage>
        <taxon>Bacteria</taxon>
        <taxon>Bacillati</taxon>
        <taxon>Actinomycetota</taxon>
        <taxon>Actinomycetes</taxon>
        <taxon>Micrococcales</taxon>
        <taxon>Ornithinimicrobiaceae</taxon>
        <taxon>Ornithinimicrobium</taxon>
    </lineage>
</organism>
<evidence type="ECO:0000313" key="2">
    <source>
        <dbReference type="EMBL" id="QFG69628.1"/>
    </source>
</evidence>
<accession>A0A5J6V7A1</accession>
<dbReference type="RefSeq" id="WP_158062089.1">
    <property type="nucleotide sequence ID" value="NZ_CP044427.1"/>
</dbReference>
<dbReference type="EMBL" id="CP044427">
    <property type="protein sequence ID" value="QFG69628.1"/>
    <property type="molecule type" value="Genomic_DNA"/>
</dbReference>
<evidence type="ECO:0000313" key="3">
    <source>
        <dbReference type="Proteomes" id="UP000326546"/>
    </source>
</evidence>
<dbReference type="Proteomes" id="UP000326546">
    <property type="component" value="Chromosome"/>
</dbReference>
<reference evidence="2 3" key="1">
    <citation type="submission" date="2019-09" db="EMBL/GenBank/DDBJ databases">
        <title>Serinicoccus pratensis sp. nov., isolated from meadow soil.</title>
        <authorList>
            <person name="Zhang W."/>
        </authorList>
    </citation>
    <scope>NUCLEOTIDE SEQUENCE [LARGE SCALE GENOMIC DNA]</scope>
    <source>
        <strain evidence="2 3">W204</strain>
    </source>
</reference>
<sequence>MARARHEASWTDAEATVKGSTHRNRPWVLILCVALIVGLASLGYSRFWNLQTVSYELRECAQPLTEESTWEQIQAAACDPAEPGQTRLWVTNEGEQIEPATVEGSTFSFEMIPIHSTAPGLRVELGRPAQSIVIAEPENQQIRRQMNADSAGTSWSANIGSRGPLHYWVLVTP</sequence>
<feature type="transmembrane region" description="Helical" evidence="1">
    <location>
        <begin position="27"/>
        <end position="48"/>
    </location>
</feature>
<proteinExistence type="predicted"/>
<evidence type="ECO:0000256" key="1">
    <source>
        <dbReference type="SAM" id="Phobius"/>
    </source>
</evidence>
<dbReference type="KEGG" id="serw:FY030_13775"/>
<keyword evidence="1" id="KW-1133">Transmembrane helix</keyword>
<keyword evidence="3" id="KW-1185">Reference proteome</keyword>
<keyword evidence="1" id="KW-0812">Transmembrane</keyword>
<gene>
    <name evidence="2" type="ORF">FY030_13775</name>
</gene>